<evidence type="ECO:0000259" key="3">
    <source>
        <dbReference type="Pfam" id="PF20155"/>
    </source>
</evidence>
<dbReference type="Pfam" id="PF20155">
    <property type="entry name" value="TMP_3"/>
    <property type="match status" value="1"/>
</dbReference>
<feature type="domain" description="Tape measure protein N-terminal" evidence="3">
    <location>
        <begin position="141"/>
        <end position="321"/>
    </location>
</feature>
<feature type="transmembrane region" description="Helical" evidence="2">
    <location>
        <begin position="407"/>
        <end position="424"/>
    </location>
</feature>
<dbReference type="GO" id="GO:0008168">
    <property type="term" value="F:methyltransferase activity"/>
    <property type="evidence" value="ECO:0007669"/>
    <property type="project" value="UniProtKB-KW"/>
</dbReference>
<evidence type="ECO:0000256" key="2">
    <source>
        <dbReference type="SAM" id="Phobius"/>
    </source>
</evidence>
<feature type="transmembrane region" description="Helical" evidence="2">
    <location>
        <begin position="436"/>
        <end position="465"/>
    </location>
</feature>
<protein>
    <submittedName>
        <fullName evidence="4">DNA methylase</fullName>
    </submittedName>
</protein>
<keyword evidence="4" id="KW-0808">Transferase</keyword>
<organism evidence="4 5">
    <name type="scientific">Veillonella criceti</name>
    <dbReference type="NCBI Taxonomy" id="103891"/>
    <lineage>
        <taxon>Bacteria</taxon>
        <taxon>Bacillati</taxon>
        <taxon>Bacillota</taxon>
        <taxon>Negativicutes</taxon>
        <taxon>Veillonellales</taxon>
        <taxon>Veillonellaceae</taxon>
        <taxon>Veillonella</taxon>
    </lineage>
</organism>
<dbReference type="GO" id="GO:0032259">
    <property type="term" value="P:methylation"/>
    <property type="evidence" value="ECO:0007669"/>
    <property type="project" value="UniProtKB-KW"/>
</dbReference>
<keyword evidence="4" id="KW-0489">Methyltransferase</keyword>
<keyword evidence="2" id="KW-1133">Transmembrane helix</keyword>
<keyword evidence="2" id="KW-0472">Membrane</keyword>
<accession>A0A380NJ59</accession>
<dbReference type="NCBIfam" id="TIGR02675">
    <property type="entry name" value="tape_meas_nterm"/>
    <property type="match status" value="1"/>
</dbReference>
<dbReference type="PANTHER" id="PTHR38812:SF2">
    <property type="entry name" value="MU-LIKE PROPHAGE FLUMU PROTEIN GP42"/>
    <property type="match status" value="1"/>
</dbReference>
<sequence length="1088" mass="115771">MAKHEINVKITADANNINNELSRLQKGLDKLDSKVSKPRVDADVKEANTKIKHLESEIKNLKSNNITMTLEAGKANSEIDQLKANIKALKSIKLNDTVKPIATEAKNATYEVSGLKSVLSSVRNAVVSAFAVSAITGFAKEALQASANLEILKKGLAFNLGSAGAEQLINDIKAIGEASAYDTNELMPMARAWVNIGDSAQSAAAKMQTIVDAGSAWGLTSEQIGRVNTALTQMQMKGKISAEEMMQLTEAGLPAWDLLSQKMGVSVADLQDMARGGDLTREAMSTLFDAMKEKTEGAAASLSDSLMGRFSNLQETITNSMAGVGDIISKAFDVPGILAEFSDLAEKAKGHIENIKANATNANIGDAILNEISLVSPAAGSMANTVVAVFVEIKQFVEENKTAVKDLIAVIASIATTVTVINAVKNGFIAAKMAALAFKAAVVANPILLAVSLIVAALVMLYMHWDEVKEVAIRCWDSINSWIDNTSKNIRNAVGGAIDWVSDKFNSLKQALAHPIDFIINKIESNSASTSAVKRKNGGIVGFASGGRVNGHGTGRSDSIPAMLSNGEYVINAKAVNTIGIPALNAINSGQVPTFSAGGFSEITHAFNVAKAGKEDKVQKIIFEIKSKANTSEISAYAKVLEKAKQQAEDVGNELAKYQSYAKKATEEAEKYAKTGEKTIAMKEKLTSIKQEIAKLQAPESGKSYGKPQLSEADKQAKIERLTQESINIKVNYEENKAEALAIAKSVADNKVAVEQAAQTAIAQIQSDALKTYYSRATVLEQAHLQEKLANQKTELSSYMSMMAEKDEVTGESYASILANEELLSQQRQIWHDQLMLQAVEWGDYMKALYTEMAIQLQDGLAAGLTDCIIKGQSLSETFKSLASSLMTTLIKGVLQKWIANLGIIQALNKATSQQSIQNARQEASAEAAKTGAMAANATAAVIESNPWAAPGAGALVAGQLSMAKLFAASAFASGGAVKGTGTSTSDSIPAMLSNGEYVINARAAQELGQPTLNMLNQGVIPTFSDGGDINRSSSFDSSIATQAPVTFNVSAIDAESFMSWLGSKGGQAIKQYLYDNNREFTAETGVW</sequence>
<feature type="coiled-coil region" evidence="1">
    <location>
        <begin position="14"/>
        <end position="92"/>
    </location>
</feature>
<dbReference type="RefSeq" id="WP_115310039.1">
    <property type="nucleotide sequence ID" value="NZ_UHIO01000001.1"/>
</dbReference>
<gene>
    <name evidence="4" type="ORF">NCTC12020_00826</name>
</gene>
<dbReference type="InterPro" id="IPR013491">
    <property type="entry name" value="Tape_meas_N"/>
</dbReference>
<keyword evidence="2" id="KW-0812">Transmembrane</keyword>
<dbReference type="Gene3D" id="1.10.287.1490">
    <property type="match status" value="1"/>
</dbReference>
<evidence type="ECO:0000313" key="5">
    <source>
        <dbReference type="Proteomes" id="UP000255367"/>
    </source>
</evidence>
<evidence type="ECO:0000313" key="4">
    <source>
        <dbReference type="EMBL" id="SUP42240.1"/>
    </source>
</evidence>
<dbReference type="AlphaFoldDB" id="A0A380NJ59"/>
<proteinExistence type="predicted"/>
<dbReference type="EMBL" id="UHIO01000001">
    <property type="protein sequence ID" value="SUP42240.1"/>
    <property type="molecule type" value="Genomic_DNA"/>
</dbReference>
<keyword evidence="1" id="KW-0175">Coiled coil</keyword>
<dbReference type="Proteomes" id="UP000255367">
    <property type="component" value="Unassembled WGS sequence"/>
</dbReference>
<dbReference type="InterPro" id="IPR053058">
    <property type="entry name" value="Mulikevirus_tape_measure"/>
</dbReference>
<name>A0A380NJ59_9FIRM</name>
<keyword evidence="5" id="KW-1185">Reference proteome</keyword>
<evidence type="ECO:0000256" key="1">
    <source>
        <dbReference type="SAM" id="Coils"/>
    </source>
</evidence>
<dbReference type="PANTHER" id="PTHR38812">
    <property type="entry name" value="MU-LIKE PROPHAGE FLUMU PROTEIN GP42"/>
    <property type="match status" value="1"/>
</dbReference>
<dbReference type="OrthoDB" id="1698671at2"/>
<feature type="coiled-coil region" evidence="1">
    <location>
        <begin position="634"/>
        <end position="661"/>
    </location>
</feature>
<reference evidence="4 5" key="1">
    <citation type="submission" date="2018-06" db="EMBL/GenBank/DDBJ databases">
        <authorList>
            <consortium name="Pathogen Informatics"/>
            <person name="Doyle S."/>
        </authorList>
    </citation>
    <scope>NUCLEOTIDE SEQUENCE [LARGE SCALE GENOMIC DNA]</scope>
    <source>
        <strain evidence="4 5">NCTC12020</strain>
    </source>
</reference>